<gene>
    <name evidence="3" type="ORF">PGT21_020562</name>
</gene>
<organism evidence="3 4">
    <name type="scientific">Puccinia graminis f. sp. tritici</name>
    <dbReference type="NCBI Taxonomy" id="56615"/>
    <lineage>
        <taxon>Eukaryota</taxon>
        <taxon>Fungi</taxon>
        <taxon>Dikarya</taxon>
        <taxon>Basidiomycota</taxon>
        <taxon>Pucciniomycotina</taxon>
        <taxon>Pucciniomycetes</taxon>
        <taxon>Pucciniales</taxon>
        <taxon>Pucciniaceae</taxon>
        <taxon>Puccinia</taxon>
    </lineage>
</organism>
<accession>A0A5B0N108</accession>
<dbReference type="Proteomes" id="UP000324748">
    <property type="component" value="Unassembled WGS sequence"/>
</dbReference>
<dbReference type="EMBL" id="VSWC01000119">
    <property type="protein sequence ID" value="KAA1082925.1"/>
    <property type="molecule type" value="Genomic_DNA"/>
</dbReference>
<feature type="transmembrane region" description="Helical" evidence="2">
    <location>
        <begin position="6"/>
        <end position="26"/>
    </location>
</feature>
<evidence type="ECO:0000313" key="3">
    <source>
        <dbReference type="EMBL" id="KAA1082925.1"/>
    </source>
</evidence>
<dbReference type="AlphaFoldDB" id="A0A5B0N108"/>
<feature type="compositionally biased region" description="Basic residues" evidence="1">
    <location>
        <begin position="141"/>
        <end position="155"/>
    </location>
</feature>
<name>A0A5B0N108_PUCGR</name>
<evidence type="ECO:0000313" key="4">
    <source>
        <dbReference type="Proteomes" id="UP000324748"/>
    </source>
</evidence>
<sequence length="196" mass="21600">MYGTVVVFGLGSIVFNLVFFTGTLPLRIHADRPISSSALDLVIYQTFLPFFLECFPTSYKAEGMSSSCQSLCGPSTSTELVISTARDASLRKTTLEVVVFGSDGLIRPVERRARFSPMRFFKSHDCRSSSSSGKKEDRSQSKRVSKGTLSRRRKWAGGSFARVPGVRRCESGTRAEDAYPGACGWHANRPGGHDYH</sequence>
<keyword evidence="2" id="KW-1133">Transmembrane helix</keyword>
<comment type="caution">
    <text evidence="3">The sequence shown here is derived from an EMBL/GenBank/DDBJ whole genome shotgun (WGS) entry which is preliminary data.</text>
</comment>
<dbReference type="OrthoDB" id="264354at2759"/>
<protein>
    <submittedName>
        <fullName evidence="3">Uncharacterized protein</fullName>
    </submittedName>
</protein>
<feature type="region of interest" description="Disordered" evidence="1">
    <location>
        <begin position="171"/>
        <end position="196"/>
    </location>
</feature>
<feature type="compositionally biased region" description="Basic and acidic residues" evidence="1">
    <location>
        <begin position="124"/>
        <end position="140"/>
    </location>
</feature>
<evidence type="ECO:0000256" key="2">
    <source>
        <dbReference type="SAM" id="Phobius"/>
    </source>
</evidence>
<feature type="region of interest" description="Disordered" evidence="1">
    <location>
        <begin position="124"/>
        <end position="156"/>
    </location>
</feature>
<proteinExistence type="predicted"/>
<keyword evidence="4" id="KW-1185">Reference proteome</keyword>
<reference evidence="3 4" key="1">
    <citation type="submission" date="2019-05" db="EMBL/GenBank/DDBJ databases">
        <title>Emergence of the Ug99 lineage of the wheat stem rust pathogen through somatic hybridization.</title>
        <authorList>
            <person name="Li F."/>
            <person name="Upadhyaya N.M."/>
            <person name="Sperschneider J."/>
            <person name="Matny O."/>
            <person name="Nguyen-Phuc H."/>
            <person name="Mago R."/>
            <person name="Raley C."/>
            <person name="Miller M.E."/>
            <person name="Silverstein K.A.T."/>
            <person name="Henningsen E."/>
            <person name="Hirsch C.D."/>
            <person name="Visser B."/>
            <person name="Pretorius Z.A."/>
            <person name="Steffenson B.J."/>
            <person name="Schwessinger B."/>
            <person name="Dodds P.N."/>
            <person name="Figueroa M."/>
        </authorList>
    </citation>
    <scope>NUCLEOTIDE SEQUENCE [LARGE SCALE GENOMIC DNA]</scope>
    <source>
        <strain evidence="3">21-0</strain>
    </source>
</reference>
<keyword evidence="2" id="KW-0472">Membrane</keyword>
<keyword evidence="2" id="KW-0812">Transmembrane</keyword>
<evidence type="ECO:0000256" key="1">
    <source>
        <dbReference type="SAM" id="MobiDB-lite"/>
    </source>
</evidence>